<proteinExistence type="inferred from homology"/>
<evidence type="ECO:0000256" key="4">
    <source>
        <dbReference type="ARBA" id="ARBA00022692"/>
    </source>
</evidence>
<dbReference type="InterPro" id="IPR051085">
    <property type="entry name" value="MB_O-acyltransferase"/>
</dbReference>
<dbReference type="PIRSF" id="PIRSF500217">
    <property type="entry name" value="AlgI"/>
    <property type="match status" value="1"/>
</dbReference>
<keyword evidence="4 8" id="KW-0812">Transmembrane</keyword>
<evidence type="ECO:0000256" key="8">
    <source>
        <dbReference type="SAM" id="Phobius"/>
    </source>
</evidence>
<comment type="subcellular location">
    <subcellularLocation>
        <location evidence="1">Cell membrane</location>
        <topology evidence="1">Multi-pass membrane protein</topology>
    </subcellularLocation>
</comment>
<dbReference type="GO" id="GO:0042121">
    <property type="term" value="P:alginic acid biosynthetic process"/>
    <property type="evidence" value="ECO:0007669"/>
    <property type="project" value="InterPro"/>
</dbReference>
<protein>
    <recommendedName>
        <fullName evidence="11">Alginate O-acetyltransferase</fullName>
    </recommendedName>
</protein>
<dbReference type="PANTHER" id="PTHR13285:SF18">
    <property type="entry name" value="PROTEIN-CYSTEINE N-PALMITOYLTRANSFERASE RASP"/>
    <property type="match status" value="1"/>
</dbReference>
<evidence type="ECO:0000256" key="6">
    <source>
        <dbReference type="ARBA" id="ARBA00023136"/>
    </source>
</evidence>
<feature type="transmembrane region" description="Helical" evidence="8">
    <location>
        <begin position="152"/>
        <end position="171"/>
    </location>
</feature>
<feature type="transmembrane region" description="Helical" evidence="8">
    <location>
        <begin position="216"/>
        <end position="237"/>
    </location>
</feature>
<feature type="transmembrane region" description="Helical" evidence="8">
    <location>
        <begin position="370"/>
        <end position="387"/>
    </location>
</feature>
<evidence type="ECO:0000256" key="2">
    <source>
        <dbReference type="ARBA" id="ARBA00010323"/>
    </source>
</evidence>
<feature type="transmembrane region" description="Helical" evidence="8">
    <location>
        <begin position="52"/>
        <end position="73"/>
    </location>
</feature>
<dbReference type="EMBL" id="JACHEK010000006">
    <property type="protein sequence ID" value="MBB6145207.1"/>
    <property type="molecule type" value="Genomic_DNA"/>
</dbReference>
<keyword evidence="5 8" id="KW-1133">Transmembrane helix</keyword>
<comment type="similarity">
    <text evidence="2 7">Belongs to the membrane-bound acyltransferase family.</text>
</comment>
<organism evidence="9 10">
    <name type="scientific">Silvibacterium bohemicum</name>
    <dbReference type="NCBI Taxonomy" id="1577686"/>
    <lineage>
        <taxon>Bacteria</taxon>
        <taxon>Pseudomonadati</taxon>
        <taxon>Acidobacteriota</taxon>
        <taxon>Terriglobia</taxon>
        <taxon>Terriglobales</taxon>
        <taxon>Acidobacteriaceae</taxon>
        <taxon>Silvibacterium</taxon>
    </lineage>
</organism>
<dbReference type="AlphaFoldDB" id="A0A841JXQ6"/>
<dbReference type="GO" id="GO:0016746">
    <property type="term" value="F:acyltransferase activity"/>
    <property type="evidence" value="ECO:0007669"/>
    <property type="project" value="UniProtKB-KW"/>
</dbReference>
<feature type="transmembrane region" description="Helical" evidence="8">
    <location>
        <begin position="85"/>
        <end position="103"/>
    </location>
</feature>
<dbReference type="Proteomes" id="UP000538666">
    <property type="component" value="Unassembled WGS sequence"/>
</dbReference>
<evidence type="ECO:0000313" key="10">
    <source>
        <dbReference type="Proteomes" id="UP000538666"/>
    </source>
</evidence>
<dbReference type="InterPro" id="IPR028362">
    <property type="entry name" value="AlgI"/>
</dbReference>
<keyword evidence="7" id="KW-0012">Acyltransferase</keyword>
<comment type="caution">
    <text evidence="9">The sequence shown here is derived from an EMBL/GenBank/DDBJ whole genome shotgun (WGS) entry which is preliminary data.</text>
</comment>
<feature type="transmembrane region" description="Helical" evidence="8">
    <location>
        <begin position="7"/>
        <end position="32"/>
    </location>
</feature>
<feature type="transmembrane region" description="Helical" evidence="8">
    <location>
        <begin position="183"/>
        <end position="204"/>
    </location>
</feature>
<keyword evidence="3 7" id="KW-1003">Cell membrane</keyword>
<evidence type="ECO:0000256" key="1">
    <source>
        <dbReference type="ARBA" id="ARBA00004651"/>
    </source>
</evidence>
<keyword evidence="10" id="KW-1185">Reference proteome</keyword>
<evidence type="ECO:0000256" key="7">
    <source>
        <dbReference type="PIRNR" id="PIRNR016636"/>
    </source>
</evidence>
<dbReference type="InterPro" id="IPR024194">
    <property type="entry name" value="Ac/AlaTfrase_AlgI/DltB"/>
</dbReference>
<keyword evidence="7" id="KW-0808">Transferase</keyword>
<name>A0A841JXQ6_9BACT</name>
<gene>
    <name evidence="9" type="ORF">HNQ77_003165</name>
</gene>
<dbReference type="OrthoDB" id="9805788at2"/>
<dbReference type="RefSeq" id="WP_050061675.1">
    <property type="nucleotide sequence ID" value="NZ_JACHEK010000006.1"/>
</dbReference>
<feature type="transmembrane region" description="Helical" evidence="8">
    <location>
        <begin position="419"/>
        <end position="440"/>
    </location>
</feature>
<dbReference type="InterPro" id="IPR004299">
    <property type="entry name" value="MBOAT_fam"/>
</dbReference>
<feature type="transmembrane region" description="Helical" evidence="8">
    <location>
        <begin position="123"/>
        <end position="140"/>
    </location>
</feature>
<dbReference type="PIRSF" id="PIRSF016636">
    <property type="entry name" value="AlgI_DltB"/>
    <property type="match status" value="1"/>
</dbReference>
<feature type="transmembrane region" description="Helical" evidence="8">
    <location>
        <begin position="461"/>
        <end position="489"/>
    </location>
</feature>
<evidence type="ECO:0008006" key="11">
    <source>
        <dbReference type="Google" id="ProtNLM"/>
    </source>
</evidence>
<dbReference type="GO" id="GO:0005886">
    <property type="term" value="C:plasma membrane"/>
    <property type="evidence" value="ECO:0007669"/>
    <property type="project" value="UniProtKB-SubCell"/>
</dbReference>
<feature type="transmembrane region" description="Helical" evidence="8">
    <location>
        <begin position="307"/>
        <end position="325"/>
    </location>
</feature>
<dbReference type="Pfam" id="PF03062">
    <property type="entry name" value="MBOAT"/>
    <property type="match status" value="1"/>
</dbReference>
<reference evidence="9 10" key="1">
    <citation type="submission" date="2020-08" db="EMBL/GenBank/DDBJ databases">
        <title>Genomic Encyclopedia of Type Strains, Phase IV (KMG-IV): sequencing the most valuable type-strain genomes for metagenomic binning, comparative biology and taxonomic classification.</title>
        <authorList>
            <person name="Goeker M."/>
        </authorList>
    </citation>
    <scope>NUCLEOTIDE SEQUENCE [LARGE SCALE GENOMIC DNA]</scope>
    <source>
        <strain evidence="9 10">DSM 103733</strain>
    </source>
</reference>
<dbReference type="PANTHER" id="PTHR13285">
    <property type="entry name" value="ACYLTRANSFERASE"/>
    <property type="match status" value="1"/>
</dbReference>
<sequence>MHLLNSYLPIYSLTAPVFLIFMAALAVVYRLTPRTMRAPLLLVASYFVYFEWNHWLTLLLAVITLVTYYLALAIEAQKSKGKKQLSMAVGVAIVLLLLCAYKTYPFWRMHLSGALSQFRTNLIVPLGLSYYSFKLLSYILDVYYEKTPAEKNLTAFATYVAFFPQMLAGPIQRSESFLPQVEAAPNATWSLALLGIQRILLGLFKKFVVADNMAKLVDYVYTNLHLGGTPLILGFYIFPLQMYADFSGLTDIAIGSALLLGIETPENFIAPFAAPNISEFWRRWHITLTTWLTDYVFTPVRMTVREWGQTGLVFALFVNMIAIGLWHGVKLTYVTFGVLQGAYLSVDALSRKTRKGWYKRSKLADRVTDWIGPVLTFHLFAFSLIFFRSPNMSDAFYLSGHPFSGLTHLSSEFVTFWGYWGRLIEVGFGGYVLIELGDYYRRHSEDGGAVLLLPRWARWSVYSCTAMSVLVAYVLLYVLASGGGAFIYAAY</sequence>
<evidence type="ECO:0000256" key="3">
    <source>
        <dbReference type="ARBA" id="ARBA00022475"/>
    </source>
</evidence>
<accession>A0A841JXQ6</accession>
<evidence type="ECO:0000256" key="5">
    <source>
        <dbReference type="ARBA" id="ARBA00022989"/>
    </source>
</evidence>
<keyword evidence="6 7" id="KW-0472">Membrane</keyword>
<evidence type="ECO:0000313" key="9">
    <source>
        <dbReference type="EMBL" id="MBB6145207.1"/>
    </source>
</evidence>